<name>A0ACA9N4P9_9GLOM</name>
<dbReference type="EMBL" id="CAJVQC010012099">
    <property type="protein sequence ID" value="CAG8634644.1"/>
    <property type="molecule type" value="Genomic_DNA"/>
</dbReference>
<gene>
    <name evidence="1" type="ORF">RPERSI_LOCUS7245</name>
</gene>
<sequence>TADKPKKKYWMLVECVDLDSKDLKPYNSQKIPDYTRKIEMVIDFKPDEKNVTRGFINNATHKIDVKYPTLNKVYDGITEFDADQVAFIIEKEEIIDIILISGNETTPDYNNLNTIDPIERDTTTIPADGWTILRFVADNPGVWGFHCHIEVI</sequence>
<protein>
    <submittedName>
        <fullName evidence="1">14322_t:CDS:1</fullName>
    </submittedName>
</protein>
<dbReference type="Proteomes" id="UP000789920">
    <property type="component" value="Unassembled WGS sequence"/>
</dbReference>
<proteinExistence type="predicted"/>
<organism evidence="1 2">
    <name type="scientific">Racocetra persica</name>
    <dbReference type="NCBI Taxonomy" id="160502"/>
    <lineage>
        <taxon>Eukaryota</taxon>
        <taxon>Fungi</taxon>
        <taxon>Fungi incertae sedis</taxon>
        <taxon>Mucoromycota</taxon>
        <taxon>Glomeromycotina</taxon>
        <taxon>Glomeromycetes</taxon>
        <taxon>Diversisporales</taxon>
        <taxon>Gigasporaceae</taxon>
        <taxon>Racocetra</taxon>
    </lineage>
</organism>
<evidence type="ECO:0000313" key="2">
    <source>
        <dbReference type="Proteomes" id="UP000789920"/>
    </source>
</evidence>
<comment type="caution">
    <text evidence="1">The sequence shown here is derived from an EMBL/GenBank/DDBJ whole genome shotgun (WGS) entry which is preliminary data.</text>
</comment>
<keyword evidence="2" id="KW-1185">Reference proteome</keyword>
<evidence type="ECO:0000313" key="1">
    <source>
        <dbReference type="EMBL" id="CAG8634644.1"/>
    </source>
</evidence>
<reference evidence="1" key="1">
    <citation type="submission" date="2021-06" db="EMBL/GenBank/DDBJ databases">
        <authorList>
            <person name="Kallberg Y."/>
            <person name="Tangrot J."/>
            <person name="Rosling A."/>
        </authorList>
    </citation>
    <scope>NUCLEOTIDE SEQUENCE</scope>
    <source>
        <strain evidence="1">MA461A</strain>
    </source>
</reference>
<accession>A0ACA9N4P9</accession>
<feature type="non-terminal residue" evidence="1">
    <location>
        <position position="1"/>
    </location>
</feature>